<dbReference type="RefSeq" id="WP_358129660.1">
    <property type="nucleotide sequence ID" value="NZ_JBFALK010000002.1"/>
</dbReference>
<gene>
    <name evidence="2" type="ORF">AB0I59_03665</name>
</gene>
<feature type="domain" description="Beta-galactosidase C-terminal" evidence="1">
    <location>
        <begin position="27"/>
        <end position="72"/>
    </location>
</feature>
<reference evidence="2 3" key="1">
    <citation type="submission" date="2024-06" db="EMBL/GenBank/DDBJ databases">
        <title>The Natural Products Discovery Center: Release of the First 8490 Sequenced Strains for Exploring Actinobacteria Biosynthetic Diversity.</title>
        <authorList>
            <person name="Kalkreuter E."/>
            <person name="Kautsar S.A."/>
            <person name="Yang D."/>
            <person name="Bader C.D."/>
            <person name="Teijaro C.N."/>
            <person name="Fluegel L."/>
            <person name="Davis C.M."/>
            <person name="Simpson J.R."/>
            <person name="Lauterbach L."/>
            <person name="Steele A.D."/>
            <person name="Gui C."/>
            <person name="Meng S."/>
            <person name="Li G."/>
            <person name="Viehrig K."/>
            <person name="Ye F."/>
            <person name="Su P."/>
            <person name="Kiefer A.F."/>
            <person name="Nichols A."/>
            <person name="Cepeda A.J."/>
            <person name="Yan W."/>
            <person name="Fan B."/>
            <person name="Jiang Y."/>
            <person name="Adhikari A."/>
            <person name="Zheng C.-J."/>
            <person name="Schuster L."/>
            <person name="Cowan T.M."/>
            <person name="Smanski M.J."/>
            <person name="Chevrette M.G."/>
            <person name="De Carvalho L.P.S."/>
            <person name="Shen B."/>
        </authorList>
    </citation>
    <scope>NUCLEOTIDE SEQUENCE [LARGE SCALE GENOMIC DNA]</scope>
    <source>
        <strain evidence="2 3">NPDC050100</strain>
    </source>
</reference>
<comment type="caution">
    <text evidence="2">The sequence shown here is derived from an EMBL/GenBank/DDBJ whole genome shotgun (WGS) entry which is preliminary data.</text>
</comment>
<dbReference type="InterPro" id="IPR013739">
    <property type="entry name" value="Beta_galactosidase_C"/>
</dbReference>
<sequence>MPHREALDQAGVSRPRDLPDTLEFVRRGAHVFLVNHGDEPVTVHGVTGVDVFDGVSHAGAVTVPPGEVTVIRA</sequence>
<dbReference type="Pfam" id="PF08533">
    <property type="entry name" value="Glyco_hydro_42C"/>
    <property type="match status" value="1"/>
</dbReference>
<keyword evidence="3" id="KW-1185">Reference proteome</keyword>
<evidence type="ECO:0000313" key="2">
    <source>
        <dbReference type="EMBL" id="MEV0967708.1"/>
    </source>
</evidence>
<dbReference type="Gene3D" id="2.60.40.1180">
    <property type="entry name" value="Golgi alpha-mannosidase II"/>
    <property type="match status" value="1"/>
</dbReference>
<evidence type="ECO:0000313" key="3">
    <source>
        <dbReference type="Proteomes" id="UP001551675"/>
    </source>
</evidence>
<accession>A0ABV3G7U7</accession>
<protein>
    <submittedName>
        <fullName evidence="2">Beta-galactosidase C-terminal domain</fullName>
    </submittedName>
</protein>
<dbReference type="Proteomes" id="UP001551675">
    <property type="component" value="Unassembled WGS sequence"/>
</dbReference>
<dbReference type="EMBL" id="JBFALK010000002">
    <property type="protein sequence ID" value="MEV0967708.1"/>
    <property type="molecule type" value="Genomic_DNA"/>
</dbReference>
<evidence type="ECO:0000259" key="1">
    <source>
        <dbReference type="Pfam" id="PF08533"/>
    </source>
</evidence>
<dbReference type="InterPro" id="IPR013780">
    <property type="entry name" value="Glyco_hydro_b"/>
</dbReference>
<organism evidence="2 3">
    <name type="scientific">Microtetraspora glauca</name>
    <dbReference type="NCBI Taxonomy" id="1996"/>
    <lineage>
        <taxon>Bacteria</taxon>
        <taxon>Bacillati</taxon>
        <taxon>Actinomycetota</taxon>
        <taxon>Actinomycetes</taxon>
        <taxon>Streptosporangiales</taxon>
        <taxon>Streptosporangiaceae</taxon>
        <taxon>Microtetraspora</taxon>
    </lineage>
</organism>
<name>A0ABV3G7U7_MICGL</name>
<proteinExistence type="predicted"/>